<evidence type="ECO:0000313" key="2">
    <source>
        <dbReference type="EMBL" id="SDS11939.1"/>
    </source>
</evidence>
<feature type="transmembrane region" description="Helical" evidence="1">
    <location>
        <begin position="53"/>
        <end position="74"/>
    </location>
</feature>
<dbReference type="AlphaFoldDB" id="A0A1H1PMJ4"/>
<proteinExistence type="predicted"/>
<feature type="transmembrane region" description="Helical" evidence="1">
    <location>
        <begin position="113"/>
        <end position="136"/>
    </location>
</feature>
<keyword evidence="1" id="KW-1133">Transmembrane helix</keyword>
<evidence type="ECO:0008006" key="4">
    <source>
        <dbReference type="Google" id="ProtNLM"/>
    </source>
</evidence>
<dbReference type="EMBL" id="LT629745">
    <property type="protein sequence ID" value="SDS11939.1"/>
    <property type="molecule type" value="Genomic_DNA"/>
</dbReference>
<reference evidence="2 3" key="1">
    <citation type="submission" date="2016-10" db="EMBL/GenBank/DDBJ databases">
        <authorList>
            <person name="Varghese N."/>
            <person name="Submissions S."/>
        </authorList>
    </citation>
    <scope>NUCLEOTIDE SEQUENCE [LARGE SCALE GENOMIC DNA]</scope>
    <source>
        <strain evidence="2 3">Mar_2010_102</strain>
    </source>
</reference>
<sequence length="150" mass="17588">MDNVIKRGSLITASLFEYMLKLKRNRKRYYILGFVVLLIVEIMIAKYSKDDFIRPYLGDFLVVILLYCFLMAISRFSILKALIIVLLFSFAVEFFQMINIVKVMQYQPPEVVMIILGSSFSIWDLLAYTLGILCCFSLEYYRNYYSALST</sequence>
<name>A0A1H1PMJ4_9FLAO</name>
<protein>
    <recommendedName>
        <fullName evidence="4">DUF2809 domain-containing protein</fullName>
    </recommendedName>
</protein>
<evidence type="ECO:0000256" key="1">
    <source>
        <dbReference type="SAM" id="Phobius"/>
    </source>
</evidence>
<organism evidence="2 3">
    <name type="scientific">Christiangramia echinicola</name>
    <dbReference type="NCBI Taxonomy" id="279359"/>
    <lineage>
        <taxon>Bacteria</taxon>
        <taxon>Pseudomonadati</taxon>
        <taxon>Bacteroidota</taxon>
        <taxon>Flavobacteriia</taxon>
        <taxon>Flavobacteriales</taxon>
        <taxon>Flavobacteriaceae</taxon>
        <taxon>Christiangramia</taxon>
    </lineage>
</organism>
<evidence type="ECO:0000313" key="3">
    <source>
        <dbReference type="Proteomes" id="UP000198858"/>
    </source>
</evidence>
<feature type="transmembrane region" description="Helical" evidence="1">
    <location>
        <begin position="29"/>
        <end position="47"/>
    </location>
</feature>
<keyword evidence="1" id="KW-0812">Transmembrane</keyword>
<dbReference type="Proteomes" id="UP000198858">
    <property type="component" value="Chromosome I"/>
</dbReference>
<dbReference type="InterPro" id="IPR021257">
    <property type="entry name" value="DUF2809"/>
</dbReference>
<gene>
    <name evidence="2" type="ORF">SAMN04488552_2160</name>
</gene>
<dbReference type="STRING" id="1250231.SAMN04488552_2160"/>
<feature type="transmembrane region" description="Helical" evidence="1">
    <location>
        <begin position="81"/>
        <end position="101"/>
    </location>
</feature>
<keyword evidence="3" id="KW-1185">Reference proteome</keyword>
<dbReference type="Pfam" id="PF10990">
    <property type="entry name" value="DUF2809"/>
    <property type="match status" value="1"/>
</dbReference>
<keyword evidence="1" id="KW-0472">Membrane</keyword>
<accession>A0A1H1PMJ4</accession>